<dbReference type="Gene3D" id="3.20.10.10">
    <property type="entry name" value="D-amino Acid Aminotransferase, subunit A, domain 2"/>
    <property type="match status" value="1"/>
</dbReference>
<proteinExistence type="inferred from homology"/>
<sequence length="267" mass="30222">MNRTLLYGEGLFETIKLPSTEERLKLHYERLKSSAEFLGIPYPSYEEFIKDCLLPVEEPTYLKFCLLSEGDDYYGGSSKTYQKLIIKKRLNLPKAPLFLKLSPYRRHSKDPLCKHKTTSYLFNVLVKKDALRNGFYDGIVINEREEVCETSSANLLFLKGSKFYTPAVECGRLEGTTLRLLKTRIEIQEERIRVDRLEDFEGVFLLNALIDCMPAQINGINLKVLPEVAEYVVKILKAGGVAELADAGDLKSPGETPREGSSPSTPT</sequence>
<dbReference type="InterPro" id="IPR036038">
    <property type="entry name" value="Aminotransferase-like"/>
</dbReference>
<dbReference type="InterPro" id="IPR001544">
    <property type="entry name" value="Aminotrans_IV"/>
</dbReference>
<dbReference type="GO" id="GO:0046394">
    <property type="term" value="P:carboxylic acid biosynthetic process"/>
    <property type="evidence" value="ECO:0007669"/>
    <property type="project" value="UniProtKB-ARBA"/>
</dbReference>
<dbReference type="InterPro" id="IPR050571">
    <property type="entry name" value="Class-IV_PLP-Dep_Aminotrnsfr"/>
</dbReference>
<accession>W0DH80</accession>
<dbReference type="PANTHER" id="PTHR42743">
    <property type="entry name" value="AMINO-ACID AMINOTRANSFERASE"/>
    <property type="match status" value="1"/>
</dbReference>
<evidence type="ECO:0000313" key="4">
    <source>
        <dbReference type="Proteomes" id="UP000018914"/>
    </source>
</evidence>
<evidence type="ECO:0000256" key="2">
    <source>
        <dbReference type="SAM" id="MobiDB-lite"/>
    </source>
</evidence>
<comment type="similarity">
    <text evidence="1">Belongs to the class-IV pyridoxal-phosphate-dependent aminotransferase family.</text>
</comment>
<keyword evidence="4" id="KW-1185">Reference proteome</keyword>
<dbReference type="PANTHER" id="PTHR42743:SF5">
    <property type="entry name" value="AMINODEOXYCHORISMATE LYASE"/>
    <property type="match status" value="1"/>
</dbReference>
<dbReference type="InterPro" id="IPR043131">
    <property type="entry name" value="BCAT-like_N"/>
</dbReference>
<evidence type="ECO:0000256" key="1">
    <source>
        <dbReference type="ARBA" id="ARBA00009320"/>
    </source>
</evidence>
<dbReference type="Gene3D" id="3.30.470.10">
    <property type="match status" value="1"/>
</dbReference>
<organism evidence="4">
    <name type="scientific">Thermocrinis ruber</name>
    <dbReference type="NCBI Taxonomy" id="75906"/>
    <lineage>
        <taxon>Bacteria</taxon>
        <taxon>Pseudomonadati</taxon>
        <taxon>Aquificota</taxon>
        <taxon>Aquificia</taxon>
        <taxon>Aquificales</taxon>
        <taxon>Aquificaceae</taxon>
        <taxon>Thermocrinis</taxon>
    </lineage>
</organism>
<dbReference type="eggNOG" id="COG0115">
    <property type="taxonomic scope" value="Bacteria"/>
</dbReference>
<evidence type="ECO:0000313" key="3">
    <source>
        <dbReference type="EMBL" id="AHE96210.1"/>
    </source>
</evidence>
<feature type="region of interest" description="Disordered" evidence="2">
    <location>
        <begin position="247"/>
        <end position="267"/>
    </location>
</feature>
<name>W0DH80_9AQUI</name>
<reference evidence="3 4" key="1">
    <citation type="submission" date="2013-12" db="EMBL/GenBank/DDBJ databases">
        <authorList>
            <consortium name="DOE Joint Genome Institute"/>
            <person name="Eisen J."/>
            <person name="Huntemann M."/>
            <person name="Han J."/>
            <person name="Chen A."/>
            <person name="Kyrpides N."/>
            <person name="Mavromatis K."/>
            <person name="Markowitz V."/>
            <person name="Palaniappan K."/>
            <person name="Ivanova N."/>
            <person name="Schaumberg A."/>
            <person name="Pati A."/>
            <person name="Liolios K."/>
            <person name="Nordberg H.P."/>
            <person name="Cantor M.N."/>
            <person name="Hua S.X."/>
            <person name="Woyke T."/>
        </authorList>
    </citation>
    <scope>NUCLEOTIDE SEQUENCE [LARGE SCALE GENOMIC DNA]</scope>
    <source>
        <strain evidence="3 4">DSM 23557</strain>
    </source>
</reference>
<dbReference type="Proteomes" id="UP000018914">
    <property type="component" value="Chromosome"/>
</dbReference>
<dbReference type="SUPFAM" id="SSF56752">
    <property type="entry name" value="D-aminoacid aminotransferase-like PLP-dependent enzymes"/>
    <property type="match status" value="1"/>
</dbReference>
<dbReference type="GO" id="GO:0016829">
    <property type="term" value="F:lyase activity"/>
    <property type="evidence" value="ECO:0007669"/>
    <property type="project" value="UniProtKB-KW"/>
</dbReference>
<dbReference type="CDD" id="cd00449">
    <property type="entry name" value="PLPDE_IV"/>
    <property type="match status" value="1"/>
</dbReference>
<protein>
    <submittedName>
        <fullName evidence="3">Aminodeoxychorismate lyase</fullName>
    </submittedName>
</protein>
<dbReference type="Pfam" id="PF01063">
    <property type="entry name" value="Aminotran_4"/>
    <property type="match status" value="1"/>
</dbReference>
<gene>
    <name evidence="3" type="ORF">THERU_05545</name>
</gene>
<dbReference type="EMBL" id="CP007028">
    <property type="protein sequence ID" value="AHE96210.1"/>
    <property type="molecule type" value="Genomic_DNA"/>
</dbReference>
<dbReference type="InterPro" id="IPR043132">
    <property type="entry name" value="BCAT-like_C"/>
</dbReference>
<keyword evidence="3" id="KW-0456">Lyase</keyword>
<dbReference type="STRING" id="75906.THERU_05545"/>
<dbReference type="AlphaFoldDB" id="W0DH80"/>
<dbReference type="HOGENOM" id="CLU_020844_2_0_0"/>
<dbReference type="KEGG" id="trd:THERU_05545"/>